<dbReference type="PANTHER" id="PTHR13989:SF33">
    <property type="entry name" value="CST COMPLEX SUBUNIT STN1"/>
    <property type="match status" value="1"/>
</dbReference>
<keyword evidence="4" id="KW-0158">Chromosome</keyword>
<dbReference type="GO" id="GO:0000781">
    <property type="term" value="C:chromosome, telomeric region"/>
    <property type="evidence" value="ECO:0007669"/>
    <property type="project" value="UniProtKB-SubCell"/>
</dbReference>
<dbReference type="PANTHER" id="PTHR13989">
    <property type="entry name" value="REPLICATION PROTEIN A-RELATED"/>
    <property type="match status" value="1"/>
</dbReference>
<comment type="caution">
    <text evidence="11">The sequence shown here is derived from an EMBL/GenBank/DDBJ whole genome shotgun (WGS) entry which is preliminary data.</text>
</comment>
<evidence type="ECO:0000256" key="4">
    <source>
        <dbReference type="ARBA" id="ARBA00022454"/>
    </source>
</evidence>
<gene>
    <name evidence="11" type="ORF">N0V84_009942</name>
</gene>
<keyword evidence="6" id="KW-0238">DNA-binding</keyword>
<dbReference type="Pfam" id="PF10451">
    <property type="entry name" value="Stn1"/>
    <property type="match status" value="1"/>
</dbReference>
<evidence type="ECO:0000256" key="7">
    <source>
        <dbReference type="ARBA" id="ARBA00023242"/>
    </source>
</evidence>
<comment type="subcellular location">
    <subcellularLocation>
        <location evidence="2">Chromosome</location>
        <location evidence="2">Telomere</location>
    </subcellularLocation>
    <subcellularLocation>
        <location evidence="1">Nucleus</location>
    </subcellularLocation>
</comment>
<dbReference type="Proteomes" id="UP001140502">
    <property type="component" value="Unassembled WGS sequence"/>
</dbReference>
<evidence type="ECO:0000256" key="2">
    <source>
        <dbReference type="ARBA" id="ARBA00004574"/>
    </source>
</evidence>
<evidence type="ECO:0000256" key="1">
    <source>
        <dbReference type="ARBA" id="ARBA00004123"/>
    </source>
</evidence>
<dbReference type="OrthoDB" id="77828at2759"/>
<name>A0A9W9BJJ7_9HYPO</name>
<evidence type="ECO:0000259" key="10">
    <source>
        <dbReference type="Pfam" id="PF10451"/>
    </source>
</evidence>
<protein>
    <recommendedName>
        <fullName evidence="3">CST complex subunit STN1</fullName>
    </recommendedName>
    <alternativeName>
        <fullName evidence="8">Suppressor of cdc thirteen homolog</fullName>
    </alternativeName>
</protein>
<evidence type="ECO:0000256" key="9">
    <source>
        <dbReference type="SAM" id="MobiDB-lite"/>
    </source>
</evidence>
<dbReference type="InterPro" id="IPR040260">
    <property type="entry name" value="RFA2-like"/>
</dbReference>
<sequence>MSDPAKPPIYPRYCFHLAPTVNTWCLFRVADIHGLDQHEGFEGEFLDEVLTEVVTDGCQGENFYFYRNLPIKWVRIVGVVVAIDDYAGRRVYTVDDSSGACIECTILMSASQEGVESATDAALNKVDASPLAAAALLPNVNVGSVVDVKGGISTFREERQLNIEKMVPLRGTAQEVALWEKRIKFQSEVLEKPWVLRNRDIRRCRKEAERSEEEAERKRKRLKAMMEPKIAKQPTRSADQDQRSENQEPSKAKRLELRQILEHGERGKYDALGL</sequence>
<proteinExistence type="predicted"/>
<feature type="compositionally biased region" description="Basic and acidic residues" evidence="9">
    <location>
        <begin position="238"/>
        <end position="259"/>
    </location>
</feature>
<dbReference type="GO" id="GO:0005634">
    <property type="term" value="C:nucleus"/>
    <property type="evidence" value="ECO:0007669"/>
    <property type="project" value="UniProtKB-SubCell"/>
</dbReference>
<feature type="domain" description="CST complex subunit Stn1 N-terminal" evidence="10">
    <location>
        <begin position="63"/>
        <end position="233"/>
    </location>
</feature>
<dbReference type="GO" id="GO:0003677">
    <property type="term" value="F:DNA binding"/>
    <property type="evidence" value="ECO:0007669"/>
    <property type="project" value="UniProtKB-KW"/>
</dbReference>
<dbReference type="InterPro" id="IPR012340">
    <property type="entry name" value="NA-bd_OB-fold"/>
</dbReference>
<dbReference type="SUPFAM" id="SSF50249">
    <property type="entry name" value="Nucleic acid-binding proteins"/>
    <property type="match status" value="1"/>
</dbReference>
<feature type="region of interest" description="Disordered" evidence="9">
    <location>
        <begin position="205"/>
        <end position="259"/>
    </location>
</feature>
<reference evidence="11" key="1">
    <citation type="submission" date="2022-10" db="EMBL/GenBank/DDBJ databases">
        <title>Tapping the CABI collections for fungal endophytes: first genome assemblies for Collariella, Neodidymelliopsis, Ascochyta clinopodiicola, Didymella pomorum, Didymosphaeria variabile, Neocosmospora piperis and Neocucurbitaria cava.</title>
        <authorList>
            <person name="Hill R."/>
        </authorList>
    </citation>
    <scope>NUCLEOTIDE SEQUENCE</scope>
    <source>
        <strain evidence="11">IMI 366586</strain>
    </source>
</reference>
<keyword evidence="5" id="KW-0779">Telomere</keyword>
<evidence type="ECO:0000256" key="8">
    <source>
        <dbReference type="ARBA" id="ARBA00030039"/>
    </source>
</evidence>
<dbReference type="InterPro" id="IPR018856">
    <property type="entry name" value="Stn1_N"/>
</dbReference>
<dbReference type="Gene3D" id="2.40.50.140">
    <property type="entry name" value="Nucleic acid-binding proteins"/>
    <property type="match status" value="1"/>
</dbReference>
<evidence type="ECO:0000256" key="5">
    <source>
        <dbReference type="ARBA" id="ARBA00022895"/>
    </source>
</evidence>
<dbReference type="EMBL" id="JAPEUR010000292">
    <property type="protein sequence ID" value="KAJ4312406.1"/>
    <property type="molecule type" value="Genomic_DNA"/>
</dbReference>
<evidence type="ECO:0000313" key="12">
    <source>
        <dbReference type="Proteomes" id="UP001140502"/>
    </source>
</evidence>
<evidence type="ECO:0000256" key="3">
    <source>
        <dbReference type="ARBA" id="ARBA00017411"/>
    </source>
</evidence>
<evidence type="ECO:0000256" key="6">
    <source>
        <dbReference type="ARBA" id="ARBA00023125"/>
    </source>
</evidence>
<dbReference type="AlphaFoldDB" id="A0A9W9BJJ7"/>
<organism evidence="11 12">
    <name type="scientific">Fusarium piperis</name>
    <dbReference type="NCBI Taxonomy" id="1435070"/>
    <lineage>
        <taxon>Eukaryota</taxon>
        <taxon>Fungi</taxon>
        <taxon>Dikarya</taxon>
        <taxon>Ascomycota</taxon>
        <taxon>Pezizomycotina</taxon>
        <taxon>Sordariomycetes</taxon>
        <taxon>Hypocreomycetidae</taxon>
        <taxon>Hypocreales</taxon>
        <taxon>Nectriaceae</taxon>
        <taxon>Fusarium</taxon>
        <taxon>Fusarium solani species complex</taxon>
    </lineage>
</organism>
<accession>A0A9W9BJJ7</accession>
<evidence type="ECO:0000313" key="11">
    <source>
        <dbReference type="EMBL" id="KAJ4312406.1"/>
    </source>
</evidence>
<keyword evidence="12" id="KW-1185">Reference proteome</keyword>
<keyword evidence="7" id="KW-0539">Nucleus</keyword>